<dbReference type="PANTHER" id="PTHR17630:SF44">
    <property type="entry name" value="PROTEIN AIM2"/>
    <property type="match status" value="1"/>
</dbReference>
<dbReference type="Proteomes" id="UP000316621">
    <property type="component" value="Chromosome 6"/>
</dbReference>
<proteinExistence type="predicted"/>
<evidence type="ECO:0000313" key="2">
    <source>
        <dbReference type="EMBL" id="RZC68015.1"/>
    </source>
</evidence>
<dbReference type="EMBL" id="CM010720">
    <property type="protein sequence ID" value="RZC68015.1"/>
    <property type="molecule type" value="Genomic_DNA"/>
</dbReference>
<organism evidence="2 3">
    <name type="scientific">Papaver somniferum</name>
    <name type="common">Opium poppy</name>
    <dbReference type="NCBI Taxonomy" id="3469"/>
    <lineage>
        <taxon>Eukaryota</taxon>
        <taxon>Viridiplantae</taxon>
        <taxon>Streptophyta</taxon>
        <taxon>Embryophyta</taxon>
        <taxon>Tracheophyta</taxon>
        <taxon>Spermatophyta</taxon>
        <taxon>Magnoliopsida</taxon>
        <taxon>Ranunculales</taxon>
        <taxon>Papaveraceae</taxon>
        <taxon>Papaveroideae</taxon>
        <taxon>Papaver</taxon>
    </lineage>
</organism>
<name>A0A4Y7K7N6_PAPSO</name>
<dbReference type="PANTHER" id="PTHR17630">
    <property type="entry name" value="DIENELACTONE HYDROLASE"/>
    <property type="match status" value="1"/>
</dbReference>
<accession>A0A4Y7K7N6</accession>
<feature type="domain" description="Dienelactone hydrolase" evidence="1">
    <location>
        <begin position="116"/>
        <end position="217"/>
    </location>
</feature>
<dbReference type="Gene3D" id="3.40.50.1820">
    <property type="entry name" value="alpha/beta hydrolase"/>
    <property type="match status" value="1"/>
</dbReference>
<keyword evidence="3" id="KW-1185">Reference proteome</keyword>
<reference evidence="2 3" key="1">
    <citation type="journal article" date="2018" name="Science">
        <title>The opium poppy genome and morphinan production.</title>
        <authorList>
            <person name="Guo L."/>
            <person name="Winzer T."/>
            <person name="Yang X."/>
            <person name="Li Y."/>
            <person name="Ning Z."/>
            <person name="He Z."/>
            <person name="Teodor R."/>
            <person name="Lu Y."/>
            <person name="Bowser T.A."/>
            <person name="Graham I.A."/>
            <person name="Ye K."/>
        </authorList>
    </citation>
    <scope>NUCLEOTIDE SEQUENCE [LARGE SCALE GENOMIC DNA]</scope>
    <source>
        <strain evidence="3">cv. HN1</strain>
        <tissue evidence="2">Leaves</tissue>
    </source>
</reference>
<dbReference type="SUPFAM" id="SSF53474">
    <property type="entry name" value="alpha/beta-Hydrolases"/>
    <property type="match status" value="1"/>
</dbReference>
<protein>
    <recommendedName>
        <fullName evidence="1">Dienelactone hydrolase domain-containing protein</fullName>
    </recommendedName>
</protein>
<dbReference type="OMA" id="IANWIHR"/>
<dbReference type="Gramene" id="RZC68015">
    <property type="protein sequence ID" value="RZC68015"/>
    <property type="gene ID" value="C5167_011717"/>
</dbReference>
<dbReference type="InterPro" id="IPR002925">
    <property type="entry name" value="Dienelactn_hydro"/>
</dbReference>
<evidence type="ECO:0000313" key="3">
    <source>
        <dbReference type="Proteomes" id="UP000316621"/>
    </source>
</evidence>
<dbReference type="AlphaFoldDB" id="A0A4Y7K7N6"/>
<evidence type="ECO:0000259" key="1">
    <source>
        <dbReference type="Pfam" id="PF01738"/>
    </source>
</evidence>
<dbReference type="STRING" id="3469.A0A4Y7K7N6"/>
<gene>
    <name evidence="2" type="ORF">C5167_011717</name>
</gene>
<dbReference type="Pfam" id="PF01738">
    <property type="entry name" value="DLH"/>
    <property type="match status" value="1"/>
</dbReference>
<dbReference type="InterPro" id="IPR029058">
    <property type="entry name" value="AB_hydrolase_fold"/>
</dbReference>
<sequence>MVEIQCCQNPPDLSLSSGCGRVEEIGGLQSYVSGSSDSKPGIFLVSDAFGNHPALILDFLLILQCYLMTDNMVLTKSELLFFFLWISLTSIRRNFFRYEAPNLSQTYHIFLVLCKRNLADKVAAAGFYVVVPDFFHGDPYTATGDKVVWVWLEFHGTDVGTEDAKTVIGALKDTGISAVGAAGMCCGGKVVGELAKSDDLKAIVMMHPGLVTVDDIKELVKQVVNKEAVKHAEEAHADMFEWLSKYVKAAGNF</sequence>
<dbReference type="GO" id="GO:0016787">
    <property type="term" value="F:hydrolase activity"/>
    <property type="evidence" value="ECO:0007669"/>
    <property type="project" value="InterPro"/>
</dbReference>